<evidence type="ECO:0000313" key="8">
    <source>
        <dbReference type="Proteomes" id="UP000218267"/>
    </source>
</evidence>
<name>A0A1Y1CJ41_9BACT</name>
<dbReference type="PANTHER" id="PTHR30213">
    <property type="entry name" value="INNER MEMBRANE PROTEIN YHJD"/>
    <property type="match status" value="1"/>
</dbReference>
<dbReference type="RefSeq" id="WP_096428968.1">
    <property type="nucleotide sequence ID" value="NZ_AP018042.1"/>
</dbReference>
<feature type="transmembrane region" description="Helical" evidence="6">
    <location>
        <begin position="205"/>
        <end position="228"/>
    </location>
</feature>
<evidence type="ECO:0000256" key="1">
    <source>
        <dbReference type="ARBA" id="ARBA00004651"/>
    </source>
</evidence>
<keyword evidence="2" id="KW-1003">Cell membrane</keyword>
<evidence type="ECO:0000256" key="4">
    <source>
        <dbReference type="ARBA" id="ARBA00022989"/>
    </source>
</evidence>
<gene>
    <name evidence="7" type="ORF">ALGA_1719</name>
</gene>
<feature type="transmembrane region" description="Helical" evidence="6">
    <location>
        <begin position="161"/>
        <end position="185"/>
    </location>
</feature>
<dbReference type="AlphaFoldDB" id="A0A1Y1CJ41"/>
<keyword evidence="8" id="KW-1185">Reference proteome</keyword>
<dbReference type="EMBL" id="AP018042">
    <property type="protein sequence ID" value="BAX80093.1"/>
    <property type="molecule type" value="Genomic_DNA"/>
</dbReference>
<evidence type="ECO:0000256" key="2">
    <source>
        <dbReference type="ARBA" id="ARBA00022475"/>
    </source>
</evidence>
<feature type="transmembrane region" description="Helical" evidence="6">
    <location>
        <begin position="240"/>
        <end position="258"/>
    </location>
</feature>
<protein>
    <submittedName>
        <fullName evidence="7">Ribonuclease BN</fullName>
    </submittedName>
</protein>
<dbReference type="GO" id="GO:0005886">
    <property type="term" value="C:plasma membrane"/>
    <property type="evidence" value="ECO:0007669"/>
    <property type="project" value="UniProtKB-SubCell"/>
</dbReference>
<organism evidence="7 8">
    <name type="scientific">Labilibaculum antarcticum</name>
    <dbReference type="NCBI Taxonomy" id="1717717"/>
    <lineage>
        <taxon>Bacteria</taxon>
        <taxon>Pseudomonadati</taxon>
        <taxon>Bacteroidota</taxon>
        <taxon>Bacteroidia</taxon>
        <taxon>Marinilabiliales</taxon>
        <taxon>Marinifilaceae</taxon>
        <taxon>Labilibaculum</taxon>
    </lineage>
</organism>
<evidence type="ECO:0000256" key="5">
    <source>
        <dbReference type="ARBA" id="ARBA00023136"/>
    </source>
</evidence>
<dbReference type="Pfam" id="PF03631">
    <property type="entry name" value="Virul_fac_BrkB"/>
    <property type="match status" value="1"/>
</dbReference>
<accession>A0A1Y1CJ41</accession>
<feature type="transmembrane region" description="Helical" evidence="6">
    <location>
        <begin position="270"/>
        <end position="293"/>
    </location>
</feature>
<dbReference type="OrthoDB" id="9808671at2"/>
<keyword evidence="4 6" id="KW-1133">Transmembrane helix</keyword>
<evidence type="ECO:0000256" key="3">
    <source>
        <dbReference type="ARBA" id="ARBA00022692"/>
    </source>
</evidence>
<dbReference type="KEGG" id="mbas:ALGA_1719"/>
<keyword evidence="3 6" id="KW-0812">Transmembrane</keyword>
<evidence type="ECO:0000256" key="6">
    <source>
        <dbReference type="SAM" id="Phobius"/>
    </source>
</evidence>
<reference evidence="8" key="2">
    <citation type="journal article" date="2020" name="Antonie Van Leeuwenhoek">
        <title>Labilibaculum antarcticum sp. nov., a novel facultative anaerobic, psychrotorelant bacterium isolated from marine sediment of Antarctica.</title>
        <authorList>
            <person name="Watanabe M."/>
            <person name="Kojima H."/>
            <person name="Fukui M."/>
        </authorList>
    </citation>
    <scope>NUCLEOTIDE SEQUENCE [LARGE SCALE GENOMIC DNA]</scope>
    <source>
        <strain evidence="8">SPP2</strain>
    </source>
</reference>
<comment type="subcellular location">
    <subcellularLocation>
        <location evidence="1">Cell membrane</location>
        <topology evidence="1">Multi-pass membrane protein</topology>
    </subcellularLocation>
</comment>
<dbReference type="PANTHER" id="PTHR30213:SF0">
    <property type="entry name" value="UPF0761 MEMBRANE PROTEIN YIHY"/>
    <property type="match status" value="1"/>
</dbReference>
<dbReference type="InterPro" id="IPR017039">
    <property type="entry name" value="Virul_fac_BrkB"/>
</dbReference>
<dbReference type="NCBIfam" id="TIGR00765">
    <property type="entry name" value="yihY_not_rbn"/>
    <property type="match status" value="1"/>
</dbReference>
<evidence type="ECO:0000313" key="7">
    <source>
        <dbReference type="EMBL" id="BAX80093.1"/>
    </source>
</evidence>
<feature type="transmembrane region" description="Helical" evidence="6">
    <location>
        <begin position="60"/>
        <end position="79"/>
    </location>
</feature>
<proteinExistence type="predicted"/>
<feature type="transmembrane region" description="Helical" evidence="6">
    <location>
        <begin position="121"/>
        <end position="141"/>
    </location>
</feature>
<dbReference type="Proteomes" id="UP000218267">
    <property type="component" value="Chromosome"/>
</dbReference>
<reference evidence="7 8" key="1">
    <citation type="journal article" date="2018" name="Mar. Genomics">
        <title>Complete genome sequence of Marinifilaceae bacterium strain SPP2, isolated from the Antarctic marine sediment.</title>
        <authorList>
            <person name="Watanabe M."/>
            <person name="Kojima H."/>
            <person name="Fukui M."/>
        </authorList>
    </citation>
    <scope>NUCLEOTIDE SEQUENCE [LARGE SCALE GENOMIC DNA]</scope>
    <source>
        <strain evidence="7 8">SPP2</strain>
    </source>
</reference>
<keyword evidence="5 6" id="KW-0472">Membrane</keyword>
<sequence>MKSLRSYFDIIMNFLSRGVWNMRLKQLSGSRYFFIRQLRIYLLAIKGFYEDKCQLRASALTFYSILSVVPVLAMGFGIAKGFGLDKRLQTELIANLSGQEEVLNWLIEFANKMLLNTKGTLIAGLGFIVLFWSVLKVLANIEESFNDVWRIKKGRTWGRRFSDYTAIMIFAPILLIGSSGVTVFLKTMIKQVTAGNTLLDVVGPYLSFLINLAPYFMVWTLFTMLYTFMPNTHVKFRSGLLAGIIAGSIYQIFQVLYIEFQGMVTTYNAIYGSFAALPLFLMWLQMSWLVVLFGAEISFAEQNVENYEYETETTDISYDYKRLLSLYVLHLIIHNFKKDQIALHSQIISHRLQMPIRLVREILFDLTNAGLVAELVTDTDKQMAYQPAFDINAMSINKVIDILENTGSDKIPVLQTKTYIDLKSILEDYRKSISSDHKETLLKDIDLVKEFTTM</sequence>